<feature type="transmembrane region" description="Helical" evidence="1">
    <location>
        <begin position="251"/>
        <end position="270"/>
    </location>
</feature>
<reference evidence="3 4" key="2">
    <citation type="journal article" date="2008" name="Science">
        <title>Environmental genomics reveals a single-species ecosystem deep within Earth.</title>
        <authorList>
            <person name="Chivian D."/>
            <person name="Brodie E.L."/>
            <person name="Alm E.J."/>
            <person name="Culley D.E."/>
            <person name="Dehal P.S."/>
            <person name="Desantis T.Z."/>
            <person name="Gihring T.M."/>
            <person name="Lapidus A."/>
            <person name="Lin L.H."/>
            <person name="Lowry S.R."/>
            <person name="Moser D.P."/>
            <person name="Richardson P.M."/>
            <person name="Southam G."/>
            <person name="Wanger G."/>
            <person name="Pratt L.M."/>
            <person name="Andersen G.L."/>
            <person name="Hazen T.C."/>
            <person name="Brockman F.J."/>
            <person name="Arkin A.P."/>
            <person name="Onstott T.C."/>
        </authorList>
    </citation>
    <scope>NUCLEOTIDE SEQUENCE [LARGE SCALE GENOMIC DNA]</scope>
    <source>
        <strain evidence="3 4">MP104C</strain>
    </source>
</reference>
<gene>
    <name evidence="3" type="ordered locus">Daud_0288</name>
</gene>
<evidence type="ECO:0000313" key="4">
    <source>
        <dbReference type="Proteomes" id="UP000008544"/>
    </source>
</evidence>
<feature type="transmembrane region" description="Helical" evidence="1">
    <location>
        <begin position="57"/>
        <end position="80"/>
    </location>
</feature>
<dbReference type="Gene3D" id="2.30.42.10">
    <property type="match status" value="1"/>
</dbReference>
<accession>B1I135</accession>
<proteinExistence type="predicted"/>
<keyword evidence="4" id="KW-1185">Reference proteome</keyword>
<reference evidence="4" key="1">
    <citation type="submission" date="2007-10" db="EMBL/GenBank/DDBJ databases">
        <title>Complete sequence of chromosome of Desulforudis audaxviator MP104C.</title>
        <authorList>
            <person name="Copeland A."/>
            <person name="Lucas S."/>
            <person name="Lapidus A."/>
            <person name="Barry K."/>
            <person name="Glavina del Rio T."/>
            <person name="Dalin E."/>
            <person name="Tice H."/>
            <person name="Bruce D."/>
            <person name="Pitluck S."/>
            <person name="Lowry S.R."/>
            <person name="Larimer F."/>
            <person name="Land M.L."/>
            <person name="Hauser L."/>
            <person name="Kyrpides N."/>
            <person name="Ivanova N.N."/>
            <person name="Richardson P."/>
        </authorList>
    </citation>
    <scope>NUCLEOTIDE SEQUENCE [LARGE SCALE GENOMIC DNA]</scope>
    <source>
        <strain evidence="4">MP104C</strain>
    </source>
</reference>
<feature type="transmembrane region" description="Helical" evidence="1">
    <location>
        <begin position="86"/>
        <end position="104"/>
    </location>
</feature>
<dbReference type="SUPFAM" id="SSF50156">
    <property type="entry name" value="PDZ domain-like"/>
    <property type="match status" value="1"/>
</dbReference>
<evidence type="ECO:0000313" key="3">
    <source>
        <dbReference type="EMBL" id="ACA58849.1"/>
    </source>
</evidence>
<evidence type="ECO:0000256" key="1">
    <source>
        <dbReference type="SAM" id="Phobius"/>
    </source>
</evidence>
<dbReference type="KEGG" id="dau:Daud_0288"/>
<dbReference type="SMART" id="SM00228">
    <property type="entry name" value="PDZ"/>
    <property type="match status" value="1"/>
</dbReference>
<dbReference type="Pfam" id="PF17820">
    <property type="entry name" value="PDZ_6"/>
    <property type="match status" value="1"/>
</dbReference>
<dbReference type="InterPro" id="IPR001478">
    <property type="entry name" value="PDZ"/>
</dbReference>
<feature type="transmembrane region" description="Helical" evidence="1">
    <location>
        <begin position="134"/>
        <end position="158"/>
    </location>
</feature>
<dbReference type="InterPro" id="IPR036034">
    <property type="entry name" value="PDZ_sf"/>
</dbReference>
<keyword evidence="1" id="KW-1133">Transmembrane helix</keyword>
<dbReference type="RefSeq" id="WP_012301441.1">
    <property type="nucleotide sequence ID" value="NC_010424.1"/>
</dbReference>
<organism evidence="3 4">
    <name type="scientific">Desulforudis audaxviator (strain MP104C)</name>
    <dbReference type="NCBI Taxonomy" id="477974"/>
    <lineage>
        <taxon>Bacteria</taxon>
        <taxon>Bacillati</taxon>
        <taxon>Bacillota</taxon>
        <taxon>Clostridia</taxon>
        <taxon>Thermoanaerobacterales</taxon>
        <taxon>Candidatus Desulforudaceae</taxon>
        <taxon>Candidatus Desulforudis</taxon>
    </lineage>
</organism>
<feature type="domain" description="PDZ" evidence="2">
    <location>
        <begin position="309"/>
        <end position="340"/>
    </location>
</feature>
<dbReference type="InterPro" id="IPR041489">
    <property type="entry name" value="PDZ_6"/>
</dbReference>
<keyword evidence="1" id="KW-0472">Membrane</keyword>
<dbReference type="OrthoDB" id="198399at2"/>
<feature type="transmembrane region" description="Helical" evidence="1">
    <location>
        <begin position="218"/>
        <end position="239"/>
    </location>
</feature>
<feature type="transmembrane region" description="Helical" evidence="1">
    <location>
        <begin position="179"/>
        <end position="198"/>
    </location>
</feature>
<dbReference type="STRING" id="477974.Daud_0288"/>
<name>B1I135_DESAP</name>
<dbReference type="HOGENOM" id="CLU_051142_0_0_9"/>
<feature type="transmembrane region" description="Helical" evidence="1">
    <location>
        <begin position="111"/>
        <end position="128"/>
    </location>
</feature>
<keyword evidence="1" id="KW-0812">Transmembrane</keyword>
<dbReference type="AlphaFoldDB" id="B1I135"/>
<dbReference type="eggNOG" id="COG0265">
    <property type="taxonomic scope" value="Bacteria"/>
</dbReference>
<dbReference type="EMBL" id="CP000860">
    <property type="protein sequence ID" value="ACA58849.1"/>
    <property type="molecule type" value="Genomic_DNA"/>
</dbReference>
<protein>
    <submittedName>
        <fullName evidence="3">PDZ/DHR/GLGF domain protein</fullName>
    </submittedName>
</protein>
<dbReference type="Proteomes" id="UP000008544">
    <property type="component" value="Chromosome"/>
</dbReference>
<feature type="transmembrane region" description="Helical" evidence="1">
    <location>
        <begin position="12"/>
        <end position="37"/>
    </location>
</feature>
<dbReference type="PROSITE" id="PS50106">
    <property type="entry name" value="PDZ"/>
    <property type="match status" value="1"/>
</dbReference>
<evidence type="ECO:0000259" key="2">
    <source>
        <dbReference type="PROSITE" id="PS50106"/>
    </source>
</evidence>
<sequence length="415" mass="44767">MAPGGFPFEWALGAVFTSVVHALFHPLFWLVIVLVAFQYRRIAQLRAGFFGARGNSILADTLTATAYGFGGGLIGGYLIFLTGITIHGSGLFYLLPVAILLMLVNPRLLCFAYGGGVLAVSNLLFGFPDISIPTVMALVAILHFVESILILASGHLGAVPAYIRLPGGRIVGGFTLQKFWPIPIVALTIVTGTMAPGMELVAMPEWWPLIKPDLPFGTGTGTVVFAMMTLVAGLGYADIATSRLPADKTRISALYLAGYSVTLFVLAVLALSGGGAAWLAALFAPLGHELIIHISKHMELHSRPLFVPHPAGLMVLDVLPHSPAWRAGIRSGDVIVEINGFRVHTRADMHPALVQPGLKEVGYLRRGTHFRRENVRLSAGELFGVMPVPEGTERVYLELDGTPPVKRWLERWRGV</sequence>